<feature type="compositionally biased region" description="Polar residues" evidence="2">
    <location>
        <begin position="444"/>
        <end position="454"/>
    </location>
</feature>
<protein>
    <submittedName>
        <fullName evidence="3 4">Uncharacterized protein</fullName>
    </submittedName>
</protein>
<dbReference type="EMBL" id="JH992994">
    <property type="protein sequence ID" value="EKX46406.1"/>
    <property type="molecule type" value="Genomic_DNA"/>
</dbReference>
<feature type="compositionally biased region" description="Polar residues" evidence="2">
    <location>
        <begin position="398"/>
        <end position="412"/>
    </location>
</feature>
<evidence type="ECO:0000313" key="5">
    <source>
        <dbReference type="Proteomes" id="UP000011087"/>
    </source>
</evidence>
<keyword evidence="5" id="KW-1185">Reference proteome</keyword>
<proteinExistence type="predicted"/>
<evidence type="ECO:0000256" key="1">
    <source>
        <dbReference type="SAM" id="Coils"/>
    </source>
</evidence>
<dbReference type="GeneID" id="17303106"/>
<reference evidence="3 5" key="1">
    <citation type="journal article" date="2012" name="Nature">
        <title>Algal genomes reveal evolutionary mosaicism and the fate of nucleomorphs.</title>
        <authorList>
            <consortium name="DOE Joint Genome Institute"/>
            <person name="Curtis B.A."/>
            <person name="Tanifuji G."/>
            <person name="Burki F."/>
            <person name="Gruber A."/>
            <person name="Irimia M."/>
            <person name="Maruyama S."/>
            <person name="Arias M.C."/>
            <person name="Ball S.G."/>
            <person name="Gile G.H."/>
            <person name="Hirakawa Y."/>
            <person name="Hopkins J.F."/>
            <person name="Kuo A."/>
            <person name="Rensing S.A."/>
            <person name="Schmutz J."/>
            <person name="Symeonidi A."/>
            <person name="Elias M."/>
            <person name="Eveleigh R.J."/>
            <person name="Herman E.K."/>
            <person name="Klute M.J."/>
            <person name="Nakayama T."/>
            <person name="Obornik M."/>
            <person name="Reyes-Prieto A."/>
            <person name="Armbrust E.V."/>
            <person name="Aves S.J."/>
            <person name="Beiko R.G."/>
            <person name="Coutinho P."/>
            <person name="Dacks J.B."/>
            <person name="Durnford D.G."/>
            <person name="Fast N.M."/>
            <person name="Green B.R."/>
            <person name="Grisdale C.J."/>
            <person name="Hempel F."/>
            <person name="Henrissat B."/>
            <person name="Hoppner M.P."/>
            <person name="Ishida K."/>
            <person name="Kim E."/>
            <person name="Koreny L."/>
            <person name="Kroth P.G."/>
            <person name="Liu Y."/>
            <person name="Malik S.B."/>
            <person name="Maier U.G."/>
            <person name="McRose D."/>
            <person name="Mock T."/>
            <person name="Neilson J.A."/>
            <person name="Onodera N.T."/>
            <person name="Poole A.M."/>
            <person name="Pritham E.J."/>
            <person name="Richards T.A."/>
            <person name="Rocap G."/>
            <person name="Roy S.W."/>
            <person name="Sarai C."/>
            <person name="Schaack S."/>
            <person name="Shirato S."/>
            <person name="Slamovits C.H."/>
            <person name="Spencer D.F."/>
            <person name="Suzuki S."/>
            <person name="Worden A.Z."/>
            <person name="Zauner S."/>
            <person name="Barry K."/>
            <person name="Bell C."/>
            <person name="Bharti A.K."/>
            <person name="Crow J.A."/>
            <person name="Grimwood J."/>
            <person name="Kramer R."/>
            <person name="Lindquist E."/>
            <person name="Lucas S."/>
            <person name="Salamov A."/>
            <person name="McFadden G.I."/>
            <person name="Lane C.E."/>
            <person name="Keeling P.J."/>
            <person name="Gray M.W."/>
            <person name="Grigoriev I.V."/>
            <person name="Archibald J.M."/>
        </authorList>
    </citation>
    <scope>NUCLEOTIDE SEQUENCE</scope>
    <source>
        <strain evidence="3 5">CCMP2712</strain>
    </source>
</reference>
<evidence type="ECO:0000313" key="4">
    <source>
        <dbReference type="EnsemblProtists" id="EKX46406"/>
    </source>
</evidence>
<gene>
    <name evidence="3" type="ORF">GUITHDRAFT_138160</name>
</gene>
<dbReference type="PaxDb" id="55529-EKX46406"/>
<dbReference type="KEGG" id="gtt:GUITHDRAFT_138160"/>
<accession>L1JD22</accession>
<dbReference type="EnsemblProtists" id="EKX46406">
    <property type="protein sequence ID" value="EKX46406"/>
    <property type="gene ID" value="GUITHDRAFT_138160"/>
</dbReference>
<feature type="compositionally biased region" description="Acidic residues" evidence="2">
    <location>
        <begin position="382"/>
        <end position="393"/>
    </location>
</feature>
<evidence type="ECO:0000256" key="2">
    <source>
        <dbReference type="SAM" id="MobiDB-lite"/>
    </source>
</evidence>
<feature type="coiled-coil region" evidence="1">
    <location>
        <begin position="249"/>
        <end position="283"/>
    </location>
</feature>
<organism evidence="3">
    <name type="scientific">Guillardia theta (strain CCMP2712)</name>
    <name type="common">Cryptophyte</name>
    <dbReference type="NCBI Taxonomy" id="905079"/>
    <lineage>
        <taxon>Eukaryota</taxon>
        <taxon>Cryptophyceae</taxon>
        <taxon>Pyrenomonadales</taxon>
        <taxon>Geminigeraceae</taxon>
        <taxon>Guillardia</taxon>
    </lineage>
</organism>
<evidence type="ECO:0000313" key="3">
    <source>
        <dbReference type="EMBL" id="EKX46406.1"/>
    </source>
</evidence>
<dbReference type="HOGENOM" id="CLU_603333_0_0_1"/>
<keyword evidence="1" id="KW-0175">Coiled coil</keyword>
<dbReference type="RefSeq" id="XP_005833386.1">
    <property type="nucleotide sequence ID" value="XM_005833329.1"/>
</dbReference>
<feature type="region of interest" description="Disordered" evidence="2">
    <location>
        <begin position="381"/>
        <end position="454"/>
    </location>
</feature>
<sequence>MRGEAGVAESMEELSSDSVETVNSWEEAVIWSLQGLEMKFKRPRSRTGWEGESEAVEDLVWWGSVCGRVSMIYDGSLDDQLEGNALRFCTESSEHALQALETIRRELEREQAMHKLGMLDVPACQQQIVSYLPVCTWIGLSFIRSGQYERAMEAMEVGIQMLKLCDAGCVRPCLEAGIRCHRAFCLLRLSGVRESLEEIRRAKECMKEYHGEECVKTCVMHRVCWNFAPQVALCESLLLHLLRKDKEAVDAAERAVTTLRAHAQRIREQQQQQQQQLENEEQEDCEGSGCFVRRFLGLDSPSRHSQLLKEGRRSQDAINKLQSASDQLFERHIRDAVKLSGANALRFTQNWYIGPTSSGDKKVFNVSSHLLMAAAEVVRVETEDEQVDPDAGEEVIFSSPSSSPQPEVGQTRQEQHRRSRPESASPMSQRRRPFTRATHALSGVVTSDEQLAMR</sequence>
<name>L1JD22_GUITC</name>
<dbReference type="Proteomes" id="UP000011087">
    <property type="component" value="Unassembled WGS sequence"/>
</dbReference>
<dbReference type="AlphaFoldDB" id="L1JD22"/>
<reference evidence="4" key="3">
    <citation type="submission" date="2016-03" db="UniProtKB">
        <authorList>
            <consortium name="EnsemblProtists"/>
        </authorList>
    </citation>
    <scope>IDENTIFICATION</scope>
</reference>
<reference evidence="5" key="2">
    <citation type="submission" date="2012-11" db="EMBL/GenBank/DDBJ databases">
        <authorList>
            <person name="Kuo A."/>
            <person name="Curtis B.A."/>
            <person name="Tanifuji G."/>
            <person name="Burki F."/>
            <person name="Gruber A."/>
            <person name="Irimia M."/>
            <person name="Maruyama S."/>
            <person name="Arias M.C."/>
            <person name="Ball S.G."/>
            <person name="Gile G.H."/>
            <person name="Hirakawa Y."/>
            <person name="Hopkins J.F."/>
            <person name="Rensing S.A."/>
            <person name="Schmutz J."/>
            <person name="Symeonidi A."/>
            <person name="Elias M."/>
            <person name="Eveleigh R.J."/>
            <person name="Herman E.K."/>
            <person name="Klute M.J."/>
            <person name="Nakayama T."/>
            <person name="Obornik M."/>
            <person name="Reyes-Prieto A."/>
            <person name="Armbrust E.V."/>
            <person name="Aves S.J."/>
            <person name="Beiko R.G."/>
            <person name="Coutinho P."/>
            <person name="Dacks J.B."/>
            <person name="Durnford D.G."/>
            <person name="Fast N.M."/>
            <person name="Green B.R."/>
            <person name="Grisdale C."/>
            <person name="Hempe F."/>
            <person name="Henrissat B."/>
            <person name="Hoppner M.P."/>
            <person name="Ishida K.-I."/>
            <person name="Kim E."/>
            <person name="Koreny L."/>
            <person name="Kroth P.G."/>
            <person name="Liu Y."/>
            <person name="Malik S.-B."/>
            <person name="Maier U.G."/>
            <person name="McRose D."/>
            <person name="Mock T."/>
            <person name="Neilson J.A."/>
            <person name="Onodera N.T."/>
            <person name="Poole A.M."/>
            <person name="Pritham E.J."/>
            <person name="Richards T.A."/>
            <person name="Rocap G."/>
            <person name="Roy S.W."/>
            <person name="Sarai C."/>
            <person name="Schaack S."/>
            <person name="Shirato S."/>
            <person name="Slamovits C.H."/>
            <person name="Spencer D.F."/>
            <person name="Suzuki S."/>
            <person name="Worden A.Z."/>
            <person name="Zauner S."/>
            <person name="Barry K."/>
            <person name="Bell C."/>
            <person name="Bharti A.K."/>
            <person name="Crow J.A."/>
            <person name="Grimwood J."/>
            <person name="Kramer R."/>
            <person name="Lindquist E."/>
            <person name="Lucas S."/>
            <person name="Salamov A."/>
            <person name="McFadden G.I."/>
            <person name="Lane C.E."/>
            <person name="Keeling P.J."/>
            <person name="Gray M.W."/>
            <person name="Grigoriev I.V."/>
            <person name="Archibald J.M."/>
        </authorList>
    </citation>
    <scope>NUCLEOTIDE SEQUENCE</scope>
    <source>
        <strain evidence="5">CCMP2712</strain>
    </source>
</reference>